<proteinExistence type="predicted"/>
<comment type="caution">
    <text evidence="2">The sequence shown here is derived from an EMBL/GenBank/DDBJ whole genome shotgun (WGS) entry which is preliminary data.</text>
</comment>
<evidence type="ECO:0000256" key="1">
    <source>
        <dbReference type="SAM" id="MobiDB-lite"/>
    </source>
</evidence>
<organism evidence="2 3">
    <name type="scientific">Candidatus Roizmanbacteria bacterium CG_4_9_14_0_2_um_filter_39_13</name>
    <dbReference type="NCBI Taxonomy" id="1974839"/>
    <lineage>
        <taxon>Bacteria</taxon>
        <taxon>Candidatus Roizmaniibacteriota</taxon>
    </lineage>
</organism>
<protein>
    <submittedName>
        <fullName evidence="2">Uncharacterized protein</fullName>
    </submittedName>
</protein>
<feature type="region of interest" description="Disordered" evidence="1">
    <location>
        <begin position="54"/>
        <end position="74"/>
    </location>
</feature>
<reference evidence="3" key="1">
    <citation type="submission" date="2017-09" db="EMBL/GenBank/DDBJ databases">
        <title>Depth-based differentiation of microbial function through sediment-hosted aquifers and enrichment of novel symbionts in the deep terrestrial subsurface.</title>
        <authorList>
            <person name="Probst A.J."/>
            <person name="Ladd B."/>
            <person name="Jarett J.K."/>
            <person name="Geller-Mcgrath D.E."/>
            <person name="Sieber C.M.K."/>
            <person name="Emerson J.B."/>
            <person name="Anantharaman K."/>
            <person name="Thomas B.C."/>
            <person name="Malmstrom R."/>
            <person name="Stieglmeier M."/>
            <person name="Klingl A."/>
            <person name="Woyke T."/>
            <person name="Ryan C.M."/>
            <person name="Banfield J.F."/>
        </authorList>
    </citation>
    <scope>NUCLEOTIDE SEQUENCE [LARGE SCALE GENOMIC DNA]</scope>
</reference>
<gene>
    <name evidence="2" type="ORF">CO051_03935</name>
</gene>
<dbReference type="Proteomes" id="UP000231383">
    <property type="component" value="Unassembled WGS sequence"/>
</dbReference>
<evidence type="ECO:0000313" key="3">
    <source>
        <dbReference type="Proteomes" id="UP000231383"/>
    </source>
</evidence>
<sequence>MESKKSATIEYLPLLRQEQEVMFGEDIWNPFFLTNADHTQMMDRLYGENTEPISVSQPLIEDPNYPNEANPQGM</sequence>
<name>A0A2M8EYP8_9BACT</name>
<accession>A0A2M8EYP8</accession>
<dbReference type="EMBL" id="PFSC01000106">
    <property type="protein sequence ID" value="PJC31705.1"/>
    <property type="molecule type" value="Genomic_DNA"/>
</dbReference>
<evidence type="ECO:0000313" key="2">
    <source>
        <dbReference type="EMBL" id="PJC31705.1"/>
    </source>
</evidence>
<dbReference type="AlphaFoldDB" id="A0A2M8EYP8"/>